<dbReference type="VEuPathDB" id="FungiDB:PPTG_22704"/>
<reference evidence="2" key="2">
    <citation type="submission" date="2013-11" db="EMBL/GenBank/DDBJ databases">
        <title>The Genome Sequence of Phytophthora parasitica CJ05E6.</title>
        <authorList>
            <consortium name="The Broad Institute Genomics Platform"/>
            <person name="Russ C."/>
            <person name="Tyler B."/>
            <person name="Panabieres F."/>
            <person name="Shan W."/>
            <person name="Tripathy S."/>
            <person name="Grunwald N."/>
            <person name="Machado M."/>
            <person name="Johnson C.S."/>
            <person name="Arredondo F."/>
            <person name="Hong C."/>
            <person name="Coffey M."/>
            <person name="Young S.K."/>
            <person name="Zeng Q."/>
            <person name="Gargeya S."/>
            <person name="Fitzgerald M."/>
            <person name="Abouelleil A."/>
            <person name="Alvarado L."/>
            <person name="Chapman S.B."/>
            <person name="Gainer-Dewar J."/>
            <person name="Goldberg J."/>
            <person name="Griggs A."/>
            <person name="Gujja S."/>
            <person name="Hansen M."/>
            <person name="Howarth C."/>
            <person name="Imamovic A."/>
            <person name="Ireland A."/>
            <person name="Larimer J."/>
            <person name="McCowan C."/>
            <person name="Murphy C."/>
            <person name="Pearson M."/>
            <person name="Poon T.W."/>
            <person name="Priest M."/>
            <person name="Roberts A."/>
            <person name="Saif S."/>
            <person name="Shea T."/>
            <person name="Sykes S."/>
            <person name="Wortman J."/>
            <person name="Nusbaum C."/>
            <person name="Birren B."/>
        </authorList>
    </citation>
    <scope>NUCLEOTIDE SEQUENCE [LARGE SCALE GENOMIC DNA]</scope>
    <source>
        <strain evidence="2">CJ05E6</strain>
    </source>
</reference>
<dbReference type="EMBL" id="KI674649">
    <property type="protein sequence ID" value="ETL33085.1"/>
    <property type="molecule type" value="Genomic_DNA"/>
</dbReference>
<protein>
    <submittedName>
        <fullName evidence="2">Uncharacterized protein</fullName>
    </submittedName>
</protein>
<dbReference type="EMBL" id="KI687883">
    <property type="protein sequence ID" value="ETK79665.1"/>
    <property type="molecule type" value="Genomic_DNA"/>
</dbReference>
<accession>W2IGC0</accession>
<dbReference type="Proteomes" id="UP000053864">
    <property type="component" value="Unassembled WGS sequence"/>
</dbReference>
<dbReference type="Proteomes" id="UP000053236">
    <property type="component" value="Unassembled WGS sequence"/>
</dbReference>
<sequence length="113" mass="12778">MSVYFASVTSKPGFRKKGAHQRLCRPHIRLLNQSRLLKFKQSLTENLGEEESIETAKVQFLSMQQVIVDESRIEDLSSLVLRTKWNYDEILGFVILCAAPAKVTCTQAGPVHT</sequence>
<dbReference type="AlphaFoldDB" id="W2IGC0"/>
<gene>
    <name evidence="1" type="ORF">L915_14502</name>
    <name evidence="2" type="ORF">L916_14408</name>
</gene>
<proteinExistence type="predicted"/>
<organism evidence="2">
    <name type="scientific">Phytophthora nicotianae</name>
    <name type="common">Potato buckeye rot agent</name>
    <name type="synonym">Phytophthora parasitica</name>
    <dbReference type="NCBI Taxonomy" id="4792"/>
    <lineage>
        <taxon>Eukaryota</taxon>
        <taxon>Sar</taxon>
        <taxon>Stramenopiles</taxon>
        <taxon>Oomycota</taxon>
        <taxon>Peronosporomycetes</taxon>
        <taxon>Peronosporales</taxon>
        <taxon>Peronosporaceae</taxon>
        <taxon>Phytophthora</taxon>
    </lineage>
</organism>
<name>W2IGC0_PHYNI</name>
<evidence type="ECO:0000313" key="2">
    <source>
        <dbReference type="EMBL" id="ETL33085.1"/>
    </source>
</evidence>
<reference evidence="1" key="1">
    <citation type="submission" date="2013-11" db="EMBL/GenBank/DDBJ databases">
        <title>The Genome Sequence of Phytophthora parasitica CJ02B3.</title>
        <authorList>
            <consortium name="The Broad Institute Genomics Platform"/>
            <person name="Russ C."/>
            <person name="Tyler B."/>
            <person name="Panabieres F."/>
            <person name="Shan W."/>
            <person name="Tripathy S."/>
            <person name="Grunwald N."/>
            <person name="Machado M."/>
            <person name="Johnson C.S."/>
            <person name="Arredondo F."/>
            <person name="Hong C."/>
            <person name="Coffey M."/>
            <person name="Young S.K."/>
            <person name="Zeng Q."/>
            <person name="Gargeya S."/>
            <person name="Fitzgerald M."/>
            <person name="Abouelleil A."/>
            <person name="Alvarado L."/>
            <person name="Chapman S.B."/>
            <person name="Gainer-Dewar J."/>
            <person name="Goldberg J."/>
            <person name="Griggs A."/>
            <person name="Gujja S."/>
            <person name="Hansen M."/>
            <person name="Howarth C."/>
            <person name="Imamovic A."/>
            <person name="Ireland A."/>
            <person name="Larimer J."/>
            <person name="McCowan C."/>
            <person name="Murphy C."/>
            <person name="Pearson M."/>
            <person name="Poon T.W."/>
            <person name="Priest M."/>
            <person name="Roberts A."/>
            <person name="Saif S."/>
            <person name="Shea T."/>
            <person name="Sykes S."/>
            <person name="Wortman J."/>
            <person name="Nusbaum C."/>
            <person name="Birren B."/>
        </authorList>
    </citation>
    <scope>NUCLEOTIDE SEQUENCE [LARGE SCALE GENOMIC DNA]</scope>
    <source>
        <strain evidence="1">CJ02B3</strain>
    </source>
</reference>
<evidence type="ECO:0000313" key="1">
    <source>
        <dbReference type="EMBL" id="ETK79665.1"/>
    </source>
</evidence>